<dbReference type="Gene3D" id="2.130.10.120">
    <property type="entry name" value="Prolyl oligopeptidase, N-terminal domain"/>
    <property type="match status" value="1"/>
</dbReference>
<evidence type="ECO:0000313" key="3">
    <source>
        <dbReference type="Proteomes" id="UP000648239"/>
    </source>
</evidence>
<dbReference type="PANTHER" id="PTHR42881:SF13">
    <property type="entry name" value="PROLYL ENDOPEPTIDASE"/>
    <property type="match status" value="1"/>
</dbReference>
<sequence>MRLVNILLIATIMLTAAIGLADETDPYLWLEEVEGAKALEWAKERSAADTAELEAVPEYAEIHERLLEIYNSSDRIPYPNVLGEWAYNFWQDPDHVRGIWRRTKIDQYLTGDPQWETVLDLDELATAEDENWVWKGARGFYPDYERFLITLSRGGGDASVTREFNGVTKEFVADGFIVPEAKAQVGWMDENTVWIGTDFGEGTLTESGYPRLVKTWTRGTALEEAVLVFEGAVEDVSVSGYSMHTPEGRYDFVSKTPEFFRGTTYIIRDGELVKIDIPEDADMQGVFKEQMLVSLRTDWAVGGTTYPADAFLAIGLDDFLAGGREFELLFQPEERISMGRTASTRNYLMITTMDNVRSKLYQYSFADGKWAHEEVELPGLGSAGVFGTTDDNDNYFMNYTDFMTPSSLYYTANGEATKLVQSAPEFFDAAGMTVDQYEAKSADGTMIPYFIFMPKDFKADGKNPTMLYGYGGFEISMRP</sequence>
<dbReference type="SUPFAM" id="SSF53474">
    <property type="entry name" value="alpha/beta-Hydrolases"/>
    <property type="match status" value="1"/>
</dbReference>
<accession>A0A8J6YAF8</accession>
<organism evidence="2 3">
    <name type="scientific">Candidatus Polarisedimenticola svalbardensis</name>
    <dbReference type="NCBI Taxonomy" id="2886004"/>
    <lineage>
        <taxon>Bacteria</taxon>
        <taxon>Pseudomonadati</taxon>
        <taxon>Acidobacteriota</taxon>
        <taxon>Candidatus Polarisedimenticolia</taxon>
        <taxon>Candidatus Polarisedimenticolales</taxon>
        <taxon>Candidatus Polarisedimenticolaceae</taxon>
        <taxon>Candidatus Polarisedimenticola</taxon>
    </lineage>
</organism>
<dbReference type="GO" id="GO:0005829">
    <property type="term" value="C:cytosol"/>
    <property type="evidence" value="ECO:0007669"/>
    <property type="project" value="TreeGrafter"/>
</dbReference>
<dbReference type="InterPro" id="IPR029058">
    <property type="entry name" value="AB_hydrolase_fold"/>
</dbReference>
<feature type="domain" description="Peptidase S9A N-terminal" evidence="1">
    <location>
        <begin position="24"/>
        <end position="242"/>
    </location>
</feature>
<dbReference type="AlphaFoldDB" id="A0A8J6YAF8"/>
<dbReference type="PANTHER" id="PTHR42881">
    <property type="entry name" value="PROLYL ENDOPEPTIDASE"/>
    <property type="match status" value="1"/>
</dbReference>
<dbReference type="Gene3D" id="3.40.50.1820">
    <property type="entry name" value="alpha/beta hydrolase"/>
    <property type="match status" value="1"/>
</dbReference>
<dbReference type="GO" id="GO:0004252">
    <property type="term" value="F:serine-type endopeptidase activity"/>
    <property type="evidence" value="ECO:0007669"/>
    <property type="project" value="InterPro"/>
</dbReference>
<name>A0A8J6YAF8_9BACT</name>
<evidence type="ECO:0000313" key="2">
    <source>
        <dbReference type="EMBL" id="MBD3869686.1"/>
    </source>
</evidence>
<dbReference type="InterPro" id="IPR023302">
    <property type="entry name" value="Pept_S9A_N"/>
</dbReference>
<dbReference type="InterPro" id="IPR051167">
    <property type="entry name" value="Prolyl_oligopep/macrocyclase"/>
</dbReference>
<comment type="caution">
    <text evidence="2">The sequence shown here is derived from an EMBL/GenBank/DDBJ whole genome shotgun (WGS) entry which is preliminary data.</text>
</comment>
<feature type="domain" description="Peptidase S9A N-terminal" evidence="1">
    <location>
        <begin position="329"/>
        <end position="411"/>
    </location>
</feature>
<protein>
    <submittedName>
        <fullName evidence="2">S9 family peptidase</fullName>
    </submittedName>
</protein>
<dbReference type="Pfam" id="PF02897">
    <property type="entry name" value="Peptidase_S9_N"/>
    <property type="match status" value="2"/>
</dbReference>
<dbReference type="SUPFAM" id="SSF50993">
    <property type="entry name" value="Peptidase/esterase 'gauge' domain"/>
    <property type="match status" value="1"/>
</dbReference>
<evidence type="ECO:0000259" key="1">
    <source>
        <dbReference type="Pfam" id="PF02897"/>
    </source>
</evidence>
<gene>
    <name evidence="2" type="ORF">IFK94_16325</name>
</gene>
<dbReference type="GO" id="GO:0070012">
    <property type="term" value="F:oligopeptidase activity"/>
    <property type="evidence" value="ECO:0007669"/>
    <property type="project" value="TreeGrafter"/>
</dbReference>
<dbReference type="Proteomes" id="UP000648239">
    <property type="component" value="Unassembled WGS sequence"/>
</dbReference>
<reference evidence="2 3" key="1">
    <citation type="submission" date="2020-08" db="EMBL/GenBank/DDBJ databases">
        <title>Acidobacteriota in marine sediments use diverse sulfur dissimilation pathways.</title>
        <authorList>
            <person name="Wasmund K."/>
        </authorList>
    </citation>
    <scope>NUCLEOTIDE SEQUENCE [LARGE SCALE GENOMIC DNA]</scope>
    <source>
        <strain evidence="2">MAG AM4</strain>
    </source>
</reference>
<dbReference type="EMBL" id="JACXWD010000161">
    <property type="protein sequence ID" value="MBD3869686.1"/>
    <property type="molecule type" value="Genomic_DNA"/>
</dbReference>
<proteinExistence type="predicted"/>
<feature type="non-terminal residue" evidence="2">
    <location>
        <position position="479"/>
    </location>
</feature>